<evidence type="ECO:0000313" key="2">
    <source>
        <dbReference type="EMBL" id="RZB87659.1"/>
    </source>
</evidence>
<feature type="region of interest" description="Disordered" evidence="1">
    <location>
        <begin position="188"/>
        <end position="262"/>
    </location>
</feature>
<comment type="caution">
    <text evidence="2">The sequence shown here is derived from an EMBL/GenBank/DDBJ whole genome shotgun (WGS) entry which is preliminary data.</text>
</comment>
<feature type="compositionally biased region" description="Low complexity" evidence="1">
    <location>
        <begin position="233"/>
        <end position="247"/>
    </location>
</feature>
<organism evidence="2 3">
    <name type="scientific">Glycine soja</name>
    <name type="common">Wild soybean</name>
    <dbReference type="NCBI Taxonomy" id="3848"/>
    <lineage>
        <taxon>Eukaryota</taxon>
        <taxon>Viridiplantae</taxon>
        <taxon>Streptophyta</taxon>
        <taxon>Embryophyta</taxon>
        <taxon>Tracheophyta</taxon>
        <taxon>Spermatophyta</taxon>
        <taxon>Magnoliopsida</taxon>
        <taxon>eudicotyledons</taxon>
        <taxon>Gunneridae</taxon>
        <taxon>Pentapetalae</taxon>
        <taxon>rosids</taxon>
        <taxon>fabids</taxon>
        <taxon>Fabales</taxon>
        <taxon>Fabaceae</taxon>
        <taxon>Papilionoideae</taxon>
        <taxon>50 kb inversion clade</taxon>
        <taxon>NPAAA clade</taxon>
        <taxon>indigoferoid/millettioid clade</taxon>
        <taxon>Phaseoleae</taxon>
        <taxon>Glycine</taxon>
        <taxon>Glycine subgen. Soja</taxon>
    </lineage>
</organism>
<gene>
    <name evidence="2" type="ORF">D0Y65_027310</name>
</gene>
<accession>A0A445INK9</accession>
<dbReference type="EMBL" id="QZWG01000010">
    <property type="protein sequence ID" value="RZB87659.1"/>
    <property type="molecule type" value="Genomic_DNA"/>
</dbReference>
<sequence>MKNERTYAREEQRMNQGQTTGISTANRALGGTSGFGLDEIISNAPYPSASSSKRSRAMLEYDVGGPVVNNALHQQERPSALAVPKVFPPFAGEFARDFQAPDQSSLLNVSQNTLHPELFYQIGNMEMGPNYGDYYFPVASPTAQGTITTGLGNGNYHLTAQLLGESSSTVQLPPTQESCPQVVKLQNPLGAANGAPPPFSPTTQWANNPNLQLPHSQLSTGLGPTPEMMQFRGLSSFSSGGRYSNGSQSNTQKQRGPKGNIHLIPKLREMGESSSSRSAKMKMTLPDNNQQSTELQLGTLLNPTTQRNGNPQPPRLMRNSLYDPIFEQMGLPIDPHLRMFVRRQEAYTM</sequence>
<feature type="compositionally biased region" description="Polar residues" evidence="1">
    <location>
        <begin position="201"/>
        <end position="222"/>
    </location>
</feature>
<dbReference type="Proteomes" id="UP000289340">
    <property type="component" value="Chromosome 10"/>
</dbReference>
<protein>
    <submittedName>
        <fullName evidence="2">Uncharacterized protein</fullName>
    </submittedName>
</protein>
<reference evidence="2 3" key="1">
    <citation type="submission" date="2018-09" db="EMBL/GenBank/DDBJ databases">
        <title>A high-quality reference genome of wild soybean provides a powerful tool to mine soybean genomes.</title>
        <authorList>
            <person name="Xie M."/>
            <person name="Chung C.Y.L."/>
            <person name="Li M.-W."/>
            <person name="Wong F.-L."/>
            <person name="Chan T.-F."/>
            <person name="Lam H.-M."/>
        </authorList>
    </citation>
    <scope>NUCLEOTIDE SEQUENCE [LARGE SCALE GENOMIC DNA]</scope>
    <source>
        <strain evidence="3">cv. W05</strain>
        <tissue evidence="2">Hypocotyl of etiolated seedlings</tissue>
    </source>
</reference>
<evidence type="ECO:0000256" key="1">
    <source>
        <dbReference type="SAM" id="MobiDB-lite"/>
    </source>
</evidence>
<feature type="region of interest" description="Disordered" evidence="1">
    <location>
        <begin position="1"/>
        <end position="27"/>
    </location>
</feature>
<proteinExistence type="predicted"/>
<dbReference type="AlphaFoldDB" id="A0A445INK9"/>
<feature type="compositionally biased region" description="Basic and acidic residues" evidence="1">
    <location>
        <begin position="1"/>
        <end position="13"/>
    </location>
</feature>
<name>A0A445INK9_GLYSO</name>
<feature type="compositionally biased region" description="Polar residues" evidence="1">
    <location>
        <begin position="14"/>
        <end position="26"/>
    </location>
</feature>
<evidence type="ECO:0000313" key="3">
    <source>
        <dbReference type="Proteomes" id="UP000289340"/>
    </source>
</evidence>
<keyword evidence="3" id="KW-1185">Reference proteome</keyword>